<evidence type="ECO:0000256" key="2">
    <source>
        <dbReference type="ARBA" id="ARBA00022475"/>
    </source>
</evidence>
<dbReference type="Proteomes" id="UP000195221">
    <property type="component" value="Unassembled WGS sequence"/>
</dbReference>
<reference evidence="9 10" key="1">
    <citation type="submission" date="2017-03" db="EMBL/GenBank/DDBJ databases">
        <title>Genome analysis of strain PAMC 26577.</title>
        <authorList>
            <person name="Oh H.-M."/>
            <person name="Yang J.-A."/>
        </authorList>
    </citation>
    <scope>NUCLEOTIDE SEQUENCE [LARGE SCALE GENOMIC DNA]</scope>
    <source>
        <strain evidence="9 10">PAMC 26577</strain>
    </source>
</reference>
<dbReference type="InterPro" id="IPR050790">
    <property type="entry name" value="ExbB/TolQ_transport"/>
</dbReference>
<evidence type="ECO:0000256" key="5">
    <source>
        <dbReference type="ARBA" id="ARBA00023136"/>
    </source>
</evidence>
<keyword evidence="6" id="KW-0813">Transport</keyword>
<gene>
    <name evidence="9" type="ORF">PAMC26577_35680</name>
</gene>
<evidence type="ECO:0000259" key="8">
    <source>
        <dbReference type="Pfam" id="PF01618"/>
    </source>
</evidence>
<name>A0A242MAQ8_CABSO</name>
<dbReference type="GO" id="GO:0005886">
    <property type="term" value="C:plasma membrane"/>
    <property type="evidence" value="ECO:0007669"/>
    <property type="project" value="UniProtKB-SubCell"/>
</dbReference>
<dbReference type="GO" id="GO:0017038">
    <property type="term" value="P:protein import"/>
    <property type="evidence" value="ECO:0007669"/>
    <property type="project" value="TreeGrafter"/>
</dbReference>
<feature type="transmembrane region" description="Helical" evidence="7">
    <location>
        <begin position="48"/>
        <end position="69"/>
    </location>
</feature>
<dbReference type="PANTHER" id="PTHR30625:SF3">
    <property type="entry name" value="TOL-PAL SYSTEM PROTEIN TOLQ"/>
    <property type="match status" value="1"/>
</dbReference>
<feature type="domain" description="MotA/TolQ/ExbB proton channel" evidence="8">
    <location>
        <begin position="3"/>
        <end position="81"/>
    </location>
</feature>
<accession>A0A242MAQ8</accession>
<organism evidence="9 10">
    <name type="scientific">Caballeronia sordidicola</name>
    <name type="common">Burkholderia sordidicola</name>
    <dbReference type="NCBI Taxonomy" id="196367"/>
    <lineage>
        <taxon>Bacteria</taxon>
        <taxon>Pseudomonadati</taxon>
        <taxon>Pseudomonadota</taxon>
        <taxon>Betaproteobacteria</taxon>
        <taxon>Burkholderiales</taxon>
        <taxon>Burkholderiaceae</taxon>
        <taxon>Caballeronia</taxon>
    </lineage>
</organism>
<dbReference type="AlphaFoldDB" id="A0A242MAQ8"/>
<keyword evidence="2" id="KW-1003">Cell membrane</keyword>
<comment type="subcellular location">
    <subcellularLocation>
        <location evidence="1">Cell membrane</location>
        <topology evidence="1">Multi-pass membrane protein</topology>
    </subcellularLocation>
    <subcellularLocation>
        <location evidence="6">Membrane</location>
        <topology evidence="6">Multi-pass membrane protein</topology>
    </subcellularLocation>
</comment>
<evidence type="ECO:0000256" key="4">
    <source>
        <dbReference type="ARBA" id="ARBA00022989"/>
    </source>
</evidence>
<evidence type="ECO:0000313" key="9">
    <source>
        <dbReference type="EMBL" id="OTP67786.1"/>
    </source>
</evidence>
<evidence type="ECO:0000313" key="10">
    <source>
        <dbReference type="Proteomes" id="UP000195221"/>
    </source>
</evidence>
<dbReference type="EMBL" id="NBTZ01000147">
    <property type="protein sequence ID" value="OTP67786.1"/>
    <property type="molecule type" value="Genomic_DNA"/>
</dbReference>
<dbReference type="InterPro" id="IPR002898">
    <property type="entry name" value="MotA_ExbB_proton_chnl"/>
</dbReference>
<keyword evidence="3 7" id="KW-0812">Transmembrane</keyword>
<feature type="transmembrane region" description="Helical" evidence="7">
    <location>
        <begin position="7"/>
        <end position="28"/>
    </location>
</feature>
<dbReference type="Pfam" id="PF01618">
    <property type="entry name" value="MotA_ExbB"/>
    <property type="match status" value="1"/>
</dbReference>
<evidence type="ECO:0000256" key="1">
    <source>
        <dbReference type="ARBA" id="ARBA00004651"/>
    </source>
</evidence>
<evidence type="ECO:0000256" key="7">
    <source>
        <dbReference type="SAM" id="Phobius"/>
    </source>
</evidence>
<keyword evidence="5 7" id="KW-0472">Membrane</keyword>
<proteinExistence type="inferred from homology"/>
<keyword evidence="6" id="KW-0653">Protein transport</keyword>
<protein>
    <submittedName>
        <fullName evidence="9">MotA/TolQ/ExbB proton channel family protein</fullName>
    </submittedName>
</protein>
<comment type="similarity">
    <text evidence="6">Belongs to the exbB/tolQ family.</text>
</comment>
<comment type="caution">
    <text evidence="9">The sequence shown here is derived from an EMBL/GenBank/DDBJ whole genome shotgun (WGS) entry which is preliminary data.</text>
</comment>
<dbReference type="PANTHER" id="PTHR30625">
    <property type="entry name" value="PROTEIN TOLQ"/>
    <property type="match status" value="1"/>
</dbReference>
<evidence type="ECO:0000256" key="6">
    <source>
        <dbReference type="RuleBase" id="RU004057"/>
    </source>
</evidence>
<evidence type="ECO:0000256" key="3">
    <source>
        <dbReference type="ARBA" id="ARBA00022692"/>
    </source>
</evidence>
<sequence>MIVLASIGSTAPFVGLFGTVFGIIHALTSIAKLGSARIDIVAGPIGEALVATGVGIAVAVPAVLAYNFFTRRMKVNASNMDEFAGDLINLAQRNQFVVESSAGARQKASPIESHAALARSA</sequence>
<keyword evidence="4 7" id="KW-1133">Transmembrane helix</keyword>